<evidence type="ECO:0000313" key="3">
    <source>
        <dbReference type="Proteomes" id="UP001281614"/>
    </source>
</evidence>
<accession>A0AAE0D6D1</accession>
<gene>
    <name evidence="2" type="ORF">CKAH01_16672</name>
</gene>
<name>A0AAE0D6D1_COLKA</name>
<reference evidence="2" key="1">
    <citation type="submission" date="2023-02" db="EMBL/GenBank/DDBJ databases">
        <title>Colletotrichum kahawae CIFC_Que2 genome sequencing and assembly.</title>
        <authorList>
            <person name="Baroncelli R."/>
        </authorList>
    </citation>
    <scope>NUCLEOTIDE SEQUENCE</scope>
    <source>
        <strain evidence="2">CIFC_Que2</strain>
    </source>
</reference>
<dbReference type="EMBL" id="VYYT01000180">
    <property type="protein sequence ID" value="KAK2759298.1"/>
    <property type="molecule type" value="Genomic_DNA"/>
</dbReference>
<proteinExistence type="predicted"/>
<organism evidence="2 3">
    <name type="scientific">Colletotrichum kahawae</name>
    <name type="common">Coffee berry disease fungus</name>
    <dbReference type="NCBI Taxonomy" id="34407"/>
    <lineage>
        <taxon>Eukaryota</taxon>
        <taxon>Fungi</taxon>
        <taxon>Dikarya</taxon>
        <taxon>Ascomycota</taxon>
        <taxon>Pezizomycotina</taxon>
        <taxon>Sordariomycetes</taxon>
        <taxon>Hypocreomycetidae</taxon>
        <taxon>Glomerellales</taxon>
        <taxon>Glomerellaceae</taxon>
        <taxon>Colletotrichum</taxon>
        <taxon>Colletotrichum gloeosporioides species complex</taxon>
    </lineage>
</organism>
<feature type="region of interest" description="Disordered" evidence="1">
    <location>
        <begin position="602"/>
        <end position="645"/>
    </location>
</feature>
<dbReference type="AlphaFoldDB" id="A0AAE0D6D1"/>
<feature type="compositionally biased region" description="Polar residues" evidence="1">
    <location>
        <begin position="602"/>
        <end position="611"/>
    </location>
</feature>
<feature type="region of interest" description="Disordered" evidence="1">
    <location>
        <begin position="327"/>
        <end position="365"/>
    </location>
</feature>
<feature type="region of interest" description="Disordered" evidence="1">
    <location>
        <begin position="509"/>
        <end position="540"/>
    </location>
</feature>
<comment type="caution">
    <text evidence="2">The sequence shown here is derived from an EMBL/GenBank/DDBJ whole genome shotgun (WGS) entry which is preliminary data.</text>
</comment>
<sequence length="870" mass="96766">MEVHEGYQAVGVPNKMAQPSSEDAWDPPANAQSHSSLMMGDSIGFKGCNGAASLGPILEFSGKYYWLVAAHILENVFSGDKKPQDVILVHPAKNDCRPGETPREIGVLKYWSGRLYKTSRESSYLKQITALHGRDPSRVITDWALCKVLDGMAVARNRLRYMPTGREFDGHSEPITSFFKGQPQLRIVQAAGRSSGLRYALVCETPAIVQHPTPGTRTREHFIENAEGYTGMISNEAWNTGGTGVPGDSGASIIDEETQKLMGIVWVRNVYGGDKRIPRVAYFTSIYDILDDVYEKYPELGLANLPGGDVYDPRTLVTTKAFYEDPANIEEKPPSGPLPGATDHSTTEPRVHPVPQIITDPEIGGSGTENVIEIDSEVESVFSDTQSLSSQSSVQATEVQALREAITSLFLSKSGVIDIFETGLRLHGIGSETMTATLRRSLRTMGAALGLDSDTVEQRICSQRIKCDAEYIANAVRKRCDPKFARHQLNVDKTPISKEDEAKFIRELWQRGRAPNAPPRQPKETAEDDPDSEDEDDDPFDSALEQELKRELNEGFSQMREKLENFILNSEHMVVLQHNLRALFVADENIHGLQENSTDGFQSVQEASARQNELDTAKGESNGLQPEDTHSDSGSTVSSSIPSMFSDLESKTSNSSFHHIETQAFRETIADLFVEDLFISNSFKDSLASGGIGAAAITKILHSALKDMGKALRVDSKTKEQKACARRVRRDAEYIAGSVRQQYDPEFKTNRLGIEHAEFTMSPEDRSRLVMNLWLRNQPTNGESAGQYEKQTEPRNPAHINPEVQGDAQSDGSDDPEAEEALKLKIQELKRFILDSEHMESLRDKLREAAHVERNYMTIITAWKKRNYRV</sequence>
<keyword evidence="3" id="KW-1185">Reference proteome</keyword>
<protein>
    <submittedName>
        <fullName evidence="2">Uncharacterized protein</fullName>
    </submittedName>
</protein>
<evidence type="ECO:0000313" key="2">
    <source>
        <dbReference type="EMBL" id="KAK2759298.1"/>
    </source>
</evidence>
<evidence type="ECO:0000256" key="1">
    <source>
        <dbReference type="SAM" id="MobiDB-lite"/>
    </source>
</evidence>
<feature type="compositionally biased region" description="Low complexity" evidence="1">
    <location>
        <begin position="632"/>
        <end position="643"/>
    </location>
</feature>
<feature type="region of interest" description="Disordered" evidence="1">
    <location>
        <begin position="780"/>
        <end position="818"/>
    </location>
</feature>
<dbReference type="Proteomes" id="UP001281614">
    <property type="component" value="Unassembled WGS sequence"/>
</dbReference>
<feature type="compositionally biased region" description="Acidic residues" evidence="1">
    <location>
        <begin position="526"/>
        <end position="540"/>
    </location>
</feature>
<feature type="region of interest" description="Disordered" evidence="1">
    <location>
        <begin position="1"/>
        <end position="33"/>
    </location>
</feature>